<name>A0A381W6Z3_9ZZZZ</name>
<protein>
    <submittedName>
        <fullName evidence="1">Uncharacterized protein</fullName>
    </submittedName>
</protein>
<organism evidence="1">
    <name type="scientific">marine metagenome</name>
    <dbReference type="NCBI Taxonomy" id="408172"/>
    <lineage>
        <taxon>unclassified sequences</taxon>
        <taxon>metagenomes</taxon>
        <taxon>ecological metagenomes</taxon>
    </lineage>
</organism>
<sequence length="24" mass="2828">MKYLGRDTTDKLVQVPFLKEFLVS</sequence>
<proteinExistence type="predicted"/>
<gene>
    <name evidence="1" type="ORF">METZ01_LOCUS101173</name>
</gene>
<accession>A0A381W6Z3</accession>
<feature type="non-terminal residue" evidence="1">
    <location>
        <position position="24"/>
    </location>
</feature>
<dbReference type="EMBL" id="UINC01010902">
    <property type="protein sequence ID" value="SVA48319.1"/>
    <property type="molecule type" value="Genomic_DNA"/>
</dbReference>
<evidence type="ECO:0000313" key="1">
    <source>
        <dbReference type="EMBL" id="SVA48319.1"/>
    </source>
</evidence>
<reference evidence="1" key="1">
    <citation type="submission" date="2018-05" db="EMBL/GenBank/DDBJ databases">
        <authorList>
            <person name="Lanie J.A."/>
            <person name="Ng W.-L."/>
            <person name="Kazmierczak K.M."/>
            <person name="Andrzejewski T.M."/>
            <person name="Davidsen T.M."/>
            <person name="Wayne K.J."/>
            <person name="Tettelin H."/>
            <person name="Glass J.I."/>
            <person name="Rusch D."/>
            <person name="Podicherti R."/>
            <person name="Tsui H.-C.T."/>
            <person name="Winkler M.E."/>
        </authorList>
    </citation>
    <scope>NUCLEOTIDE SEQUENCE</scope>
</reference>
<dbReference type="AlphaFoldDB" id="A0A381W6Z3"/>